<evidence type="ECO:0000256" key="3">
    <source>
        <dbReference type="RuleBase" id="RU366019"/>
    </source>
</evidence>
<organism evidence="5 6">
    <name type="scientific">Pelolinea submarina</name>
    <dbReference type="NCBI Taxonomy" id="913107"/>
    <lineage>
        <taxon>Bacteria</taxon>
        <taxon>Bacillati</taxon>
        <taxon>Chloroflexota</taxon>
        <taxon>Anaerolineae</taxon>
        <taxon>Anaerolineales</taxon>
        <taxon>Anaerolineaceae</taxon>
        <taxon>Pelolinea</taxon>
    </lineage>
</organism>
<dbReference type="PANTHER" id="PTHR12670:SF1">
    <property type="entry name" value="NEUTRAL CERAMIDASE"/>
    <property type="match status" value="1"/>
</dbReference>
<dbReference type="PANTHER" id="PTHR12670">
    <property type="entry name" value="CERAMIDASE"/>
    <property type="match status" value="1"/>
</dbReference>
<dbReference type="RefSeq" id="WP_116224775.1">
    <property type="nucleotide sequence ID" value="NZ_AP018437.1"/>
</dbReference>
<dbReference type="GO" id="GO:0046512">
    <property type="term" value="P:sphingosine biosynthetic process"/>
    <property type="evidence" value="ECO:0007669"/>
    <property type="project" value="TreeGrafter"/>
</dbReference>
<keyword evidence="3" id="KW-0746">Sphingolipid metabolism</keyword>
<dbReference type="InterPro" id="IPR031329">
    <property type="entry name" value="NEUT/ALK_ceramidase_N"/>
</dbReference>
<evidence type="ECO:0000313" key="5">
    <source>
        <dbReference type="EMBL" id="REG11655.1"/>
    </source>
</evidence>
<dbReference type="Pfam" id="PF04734">
    <property type="entry name" value="Ceramidase_alk"/>
    <property type="match status" value="1"/>
</dbReference>
<comment type="catalytic activity">
    <reaction evidence="3">
        <text>an N-acylsphing-4-enine + H2O = sphing-4-enine + a fatty acid</text>
        <dbReference type="Rhea" id="RHEA:20856"/>
        <dbReference type="ChEBI" id="CHEBI:15377"/>
        <dbReference type="ChEBI" id="CHEBI:28868"/>
        <dbReference type="ChEBI" id="CHEBI:52639"/>
        <dbReference type="ChEBI" id="CHEBI:57756"/>
        <dbReference type="EC" id="3.5.1.23"/>
    </reaction>
</comment>
<keyword evidence="2" id="KW-0862">Zinc</keyword>
<dbReference type="EC" id="3.5.1.23" evidence="3"/>
<keyword evidence="6" id="KW-1185">Reference proteome</keyword>
<name>A0A347ZR60_9CHLR</name>
<feature type="binding site" evidence="2">
    <location>
        <position position="184"/>
    </location>
    <ligand>
        <name>Zn(2+)</name>
        <dbReference type="ChEBI" id="CHEBI:29105"/>
    </ligand>
</feature>
<feature type="binding site" evidence="2">
    <location>
        <position position="89"/>
    </location>
    <ligand>
        <name>Zn(2+)</name>
        <dbReference type="ChEBI" id="CHEBI:29105"/>
    </ligand>
</feature>
<sequence length="424" mass="46196">MFNAAAVEVDITPPVGVKMAGYGARLKASQGIHDPLKAQILFLELNDSRAVLISMDLLAVQAQFSKNMRAAITEKTGVAEDHVLIACSHTHSGPQGFNLDDLILQETQYETLQEITCQKIAGACAWAKGLLQPAVISLGHSTIDGLGLNRNDPQKGAADHQVSVLRIDEASGKPLAVLFNYGCHPTVMGADNLQISADYPGAARSMLKELYPQVVFMFTNSAAGDVSTRFTRRSATFSEVTRLGQIMGAAVLQAMNVAESFDPQTLKARVEPIDLPLKEFPTEAETQELLAEAKDTLSRMQAEHASAGELRKIITKIEGIEVFLLQIKYYKGKEKLQSELQSIQIGPLHIVAVPGEPFSKTFLDIKQRIQPDQAILVGYANDYKGYFPESVPGLPGTYEDFVSPFSSQAALIIKELAIKLIKEK</sequence>
<evidence type="ECO:0000313" key="6">
    <source>
        <dbReference type="Proteomes" id="UP000256388"/>
    </source>
</evidence>
<keyword evidence="2" id="KW-0479">Metal-binding</keyword>
<dbReference type="GO" id="GO:0046514">
    <property type="term" value="P:ceramide catabolic process"/>
    <property type="evidence" value="ECO:0007669"/>
    <property type="project" value="InterPro"/>
</dbReference>
<feature type="active site" description="Nucleophile" evidence="1">
    <location>
        <position position="227"/>
    </location>
</feature>
<dbReference type="GO" id="GO:0017040">
    <property type="term" value="F:N-acylsphingosine amidohydrolase activity"/>
    <property type="evidence" value="ECO:0007669"/>
    <property type="project" value="UniProtKB-UniRule"/>
</dbReference>
<gene>
    <name evidence="5" type="ORF">DFR64_1547</name>
</gene>
<accession>A0A347ZR60</accession>
<dbReference type="EMBL" id="QUMS01000001">
    <property type="protein sequence ID" value="REG11655.1"/>
    <property type="molecule type" value="Genomic_DNA"/>
</dbReference>
<evidence type="ECO:0000256" key="1">
    <source>
        <dbReference type="PIRSR" id="PIRSR606823-1"/>
    </source>
</evidence>
<dbReference type="AlphaFoldDB" id="A0A347ZR60"/>
<comment type="similarity">
    <text evidence="3">Belongs to the neutral ceramidase family.</text>
</comment>
<dbReference type="GO" id="GO:0016020">
    <property type="term" value="C:membrane"/>
    <property type="evidence" value="ECO:0007669"/>
    <property type="project" value="GOC"/>
</dbReference>
<keyword evidence="3" id="KW-0443">Lipid metabolism</keyword>
<dbReference type="GO" id="GO:0046872">
    <property type="term" value="F:metal ion binding"/>
    <property type="evidence" value="ECO:0007669"/>
    <property type="project" value="UniProtKB-KW"/>
</dbReference>
<feature type="domain" description="Neutral/alkaline non-lysosomal ceramidase N-terminal" evidence="4">
    <location>
        <begin position="8"/>
        <end position="229"/>
    </location>
</feature>
<keyword evidence="3" id="KW-0378">Hydrolase</keyword>
<dbReference type="GO" id="GO:0005576">
    <property type="term" value="C:extracellular region"/>
    <property type="evidence" value="ECO:0007669"/>
    <property type="project" value="TreeGrafter"/>
</dbReference>
<evidence type="ECO:0000259" key="4">
    <source>
        <dbReference type="Pfam" id="PF04734"/>
    </source>
</evidence>
<comment type="cofactor">
    <cofactor evidence="2">
        <name>Zn(2+)</name>
        <dbReference type="ChEBI" id="CHEBI:29105"/>
    </cofactor>
    <text evidence="2">Binds 1 zinc ion per subunit.</text>
</comment>
<dbReference type="GO" id="GO:0042759">
    <property type="term" value="P:long-chain fatty acid biosynthetic process"/>
    <property type="evidence" value="ECO:0007669"/>
    <property type="project" value="TreeGrafter"/>
</dbReference>
<dbReference type="OrthoDB" id="337762at2"/>
<comment type="caution">
    <text evidence="5">The sequence shown here is derived from an EMBL/GenBank/DDBJ whole genome shotgun (WGS) entry which is preliminary data.</text>
</comment>
<protein>
    <recommendedName>
        <fullName evidence="3">Neutral ceramidase</fullName>
        <ecNumber evidence="3">3.5.1.23</ecNumber>
    </recommendedName>
</protein>
<proteinExistence type="inferred from homology"/>
<dbReference type="Proteomes" id="UP000256388">
    <property type="component" value="Unassembled WGS sequence"/>
</dbReference>
<reference evidence="5 6" key="1">
    <citation type="submission" date="2018-08" db="EMBL/GenBank/DDBJ databases">
        <title>Genomic Encyclopedia of Type Strains, Phase IV (KMG-IV): sequencing the most valuable type-strain genomes for metagenomic binning, comparative biology and taxonomic classification.</title>
        <authorList>
            <person name="Goeker M."/>
        </authorList>
    </citation>
    <scope>NUCLEOTIDE SEQUENCE [LARGE SCALE GENOMIC DNA]</scope>
    <source>
        <strain evidence="5 6">DSM 23923</strain>
    </source>
</reference>
<evidence type="ECO:0000256" key="2">
    <source>
        <dbReference type="PIRSR" id="PIRSR606823-2"/>
    </source>
</evidence>
<dbReference type="InterPro" id="IPR006823">
    <property type="entry name" value="Ceramidase_alk"/>
</dbReference>